<dbReference type="InterPro" id="IPR042099">
    <property type="entry name" value="ANL_N_sf"/>
</dbReference>
<dbReference type="RefSeq" id="XP_025356501.1">
    <property type="nucleotide sequence ID" value="XM_025497764.1"/>
</dbReference>
<feature type="transmembrane region" description="Helical" evidence="1">
    <location>
        <begin position="277"/>
        <end position="302"/>
    </location>
</feature>
<dbReference type="InterPro" id="IPR025110">
    <property type="entry name" value="AMP-bd_C"/>
</dbReference>
<dbReference type="STRING" id="1280837.A0A316VEZ5"/>
<organism evidence="4 5">
    <name type="scientific">Meira miltonrushii</name>
    <dbReference type="NCBI Taxonomy" id="1280837"/>
    <lineage>
        <taxon>Eukaryota</taxon>
        <taxon>Fungi</taxon>
        <taxon>Dikarya</taxon>
        <taxon>Basidiomycota</taxon>
        <taxon>Ustilaginomycotina</taxon>
        <taxon>Exobasidiomycetes</taxon>
        <taxon>Exobasidiales</taxon>
        <taxon>Brachybasidiaceae</taxon>
        <taxon>Meira</taxon>
    </lineage>
</organism>
<dbReference type="InParanoid" id="A0A316VEZ5"/>
<dbReference type="Proteomes" id="UP000245771">
    <property type="component" value="Unassembled WGS sequence"/>
</dbReference>
<accession>A0A316VEZ5</accession>
<keyword evidence="1" id="KW-0472">Membrane</keyword>
<keyword evidence="1" id="KW-0812">Transmembrane</keyword>
<proteinExistence type="predicted"/>
<gene>
    <name evidence="4" type="ORF">FA14DRAFT_155600</name>
</gene>
<protein>
    <submittedName>
        <fullName evidence="4">Acetyl-CoA synthetase-like protein</fullName>
    </submittedName>
</protein>
<evidence type="ECO:0000313" key="4">
    <source>
        <dbReference type="EMBL" id="PWN36199.1"/>
    </source>
</evidence>
<evidence type="ECO:0000259" key="2">
    <source>
        <dbReference type="Pfam" id="PF00501"/>
    </source>
</evidence>
<dbReference type="AlphaFoldDB" id="A0A316VEZ5"/>
<dbReference type="GeneID" id="37019545"/>
<evidence type="ECO:0000256" key="1">
    <source>
        <dbReference type="SAM" id="Phobius"/>
    </source>
</evidence>
<feature type="domain" description="AMP-dependent synthetase/ligase" evidence="2">
    <location>
        <begin position="49"/>
        <end position="447"/>
    </location>
</feature>
<evidence type="ECO:0000259" key="3">
    <source>
        <dbReference type="Pfam" id="PF13193"/>
    </source>
</evidence>
<dbReference type="Pfam" id="PF00501">
    <property type="entry name" value="AMP-binding"/>
    <property type="match status" value="1"/>
</dbReference>
<evidence type="ECO:0000313" key="5">
    <source>
        <dbReference type="Proteomes" id="UP000245771"/>
    </source>
</evidence>
<dbReference type="SUPFAM" id="SSF56801">
    <property type="entry name" value="Acetyl-CoA synthetase-like"/>
    <property type="match status" value="1"/>
</dbReference>
<sequence length="610" mass="67527">MSYQADQKGVYHSLGKGVEELPDNLDVYSFMFDYFPTSRPDVRKTGLPLMVDEETGNSLNFETLRERVDLLSLGLYERIGVRTDTRIGLFSPNTFDYPTALWATHRIGGIVSPANPSFGPSELSYQLDSSKATVLFLHEVSKKAGFESAEKAKIKRENIVLLQDPAHVEQLKQSNGGKVVRQVEGSWTLVGLLEEAKEIIQQESQKALDSCRYTLKPGEAHKKLAFLSFSSGTTGLPKGVAIQHYAPVSNVLQFFHFNQCSNKIGEQKGRFRAGVDAALGILPMFHIYGLVLGLHGMMYMGVKNIIMPRFKGIVPMIETALKYRASIWFLVPPQCVLFCKDPGAKKLHGECRNLVNSVMIGAAPLSDDLSKQFEQALPGVDWGQGYGMTETCTLTLQHPVGMACVSGSAGRLVSNVEARIVTPEGKDCGLDEPGELWIRSPSNTLGYSNNAEATKEMWIEGGWVRTGDEAKVNKDGDFFIVDRLKELIKVKGFQVPPAELEGWLLNHNDVSDAMVVGIPDEAAGERPLAFVTLTADANKKVNNDAEQIKKMKKSIMKHVSDNKIRYKHLKHVEIIDVIPKTASGKILRRTGREMAKKLMIGEEEGNKSRL</sequence>
<dbReference type="Gene3D" id="3.40.50.12780">
    <property type="entry name" value="N-terminal domain of ligase-like"/>
    <property type="match status" value="1"/>
</dbReference>
<dbReference type="Gene3D" id="3.30.300.30">
    <property type="match status" value="1"/>
</dbReference>
<dbReference type="InterPro" id="IPR000873">
    <property type="entry name" value="AMP-dep_synth/lig_dom"/>
</dbReference>
<dbReference type="PANTHER" id="PTHR24096">
    <property type="entry name" value="LONG-CHAIN-FATTY-ACID--COA LIGASE"/>
    <property type="match status" value="1"/>
</dbReference>
<keyword evidence="1" id="KW-1133">Transmembrane helix</keyword>
<name>A0A316VEZ5_9BASI</name>
<dbReference type="InterPro" id="IPR045851">
    <property type="entry name" value="AMP-bd_C_sf"/>
</dbReference>
<keyword evidence="5" id="KW-1185">Reference proteome</keyword>
<dbReference type="PANTHER" id="PTHR24096:SF422">
    <property type="entry name" value="BCDNA.GH02901"/>
    <property type="match status" value="1"/>
</dbReference>
<dbReference type="FunCoup" id="A0A316VEZ5">
    <property type="interactions" value="285"/>
</dbReference>
<dbReference type="Pfam" id="PF13193">
    <property type="entry name" value="AMP-binding_C"/>
    <property type="match status" value="1"/>
</dbReference>
<dbReference type="OrthoDB" id="6509636at2759"/>
<dbReference type="PROSITE" id="PS00455">
    <property type="entry name" value="AMP_BINDING"/>
    <property type="match status" value="1"/>
</dbReference>
<dbReference type="EMBL" id="KZ819603">
    <property type="protein sequence ID" value="PWN36199.1"/>
    <property type="molecule type" value="Genomic_DNA"/>
</dbReference>
<dbReference type="GO" id="GO:0016405">
    <property type="term" value="F:CoA-ligase activity"/>
    <property type="evidence" value="ECO:0007669"/>
    <property type="project" value="TreeGrafter"/>
</dbReference>
<dbReference type="InterPro" id="IPR020845">
    <property type="entry name" value="AMP-binding_CS"/>
</dbReference>
<feature type="domain" description="AMP-binding enzyme C-terminal" evidence="3">
    <location>
        <begin position="499"/>
        <end position="585"/>
    </location>
</feature>
<reference evidence="4 5" key="1">
    <citation type="journal article" date="2018" name="Mol. Biol. Evol.">
        <title>Broad Genomic Sampling Reveals a Smut Pathogenic Ancestry of the Fungal Clade Ustilaginomycotina.</title>
        <authorList>
            <person name="Kijpornyongpan T."/>
            <person name="Mondo S.J."/>
            <person name="Barry K."/>
            <person name="Sandor L."/>
            <person name="Lee J."/>
            <person name="Lipzen A."/>
            <person name="Pangilinan J."/>
            <person name="LaButti K."/>
            <person name="Hainaut M."/>
            <person name="Henrissat B."/>
            <person name="Grigoriev I.V."/>
            <person name="Spatafora J.W."/>
            <person name="Aime M.C."/>
        </authorList>
    </citation>
    <scope>NUCLEOTIDE SEQUENCE [LARGE SCALE GENOMIC DNA]</scope>
    <source>
        <strain evidence="4 5">MCA 3882</strain>
    </source>
</reference>